<dbReference type="Gene3D" id="3.30.470.20">
    <property type="entry name" value="ATP-grasp fold, B domain"/>
    <property type="match status" value="1"/>
</dbReference>
<name>A0ABQ9JWD8_9CUCU</name>
<evidence type="ECO:0000256" key="2">
    <source>
        <dbReference type="SAM" id="Phobius"/>
    </source>
</evidence>
<comment type="caution">
    <text evidence="4">The sequence shown here is derived from an EMBL/GenBank/DDBJ whole genome shotgun (WGS) entry which is preliminary data.</text>
</comment>
<dbReference type="Proteomes" id="UP001162164">
    <property type="component" value="Unassembled WGS sequence"/>
</dbReference>
<protein>
    <recommendedName>
        <fullName evidence="3">Pyruvate phosphate dikinase AMP/ATP-binding domain-containing protein</fullName>
    </recommendedName>
</protein>
<gene>
    <name evidence="4" type="ORF">NQ317_013499</name>
</gene>
<accession>A0ABQ9JWD8</accession>
<proteinExistence type="inferred from homology"/>
<dbReference type="InterPro" id="IPR013815">
    <property type="entry name" value="ATP_grasp_subdomain_1"/>
</dbReference>
<reference evidence="4" key="1">
    <citation type="journal article" date="2023" name="Insect Mol. Biol.">
        <title>Genome sequencing provides insights into the evolution of gene families encoding plant cell wall-degrading enzymes in longhorned beetles.</title>
        <authorList>
            <person name="Shin N.R."/>
            <person name="Okamura Y."/>
            <person name="Kirsch R."/>
            <person name="Pauchet Y."/>
        </authorList>
    </citation>
    <scope>NUCLEOTIDE SEQUENCE</scope>
    <source>
        <strain evidence="4">MMC_N1</strain>
    </source>
</reference>
<dbReference type="PANTHER" id="PTHR43615">
    <property type="entry name" value="PHOSPHOENOLPYRUVATE SYNTHASE-RELATED"/>
    <property type="match status" value="1"/>
</dbReference>
<dbReference type="EMBL" id="JAPWTJ010000139">
    <property type="protein sequence ID" value="KAJ8982197.1"/>
    <property type="molecule type" value="Genomic_DNA"/>
</dbReference>
<organism evidence="4 5">
    <name type="scientific">Molorchus minor</name>
    <dbReference type="NCBI Taxonomy" id="1323400"/>
    <lineage>
        <taxon>Eukaryota</taxon>
        <taxon>Metazoa</taxon>
        <taxon>Ecdysozoa</taxon>
        <taxon>Arthropoda</taxon>
        <taxon>Hexapoda</taxon>
        <taxon>Insecta</taxon>
        <taxon>Pterygota</taxon>
        <taxon>Neoptera</taxon>
        <taxon>Endopterygota</taxon>
        <taxon>Coleoptera</taxon>
        <taxon>Polyphaga</taxon>
        <taxon>Cucujiformia</taxon>
        <taxon>Chrysomeloidea</taxon>
        <taxon>Cerambycidae</taxon>
        <taxon>Lamiinae</taxon>
        <taxon>Monochamini</taxon>
        <taxon>Molorchus</taxon>
    </lineage>
</organism>
<keyword evidence="5" id="KW-1185">Reference proteome</keyword>
<keyword evidence="2" id="KW-0472">Membrane</keyword>
<dbReference type="Pfam" id="PF01326">
    <property type="entry name" value="PPDK_N"/>
    <property type="match status" value="1"/>
</dbReference>
<feature type="transmembrane region" description="Helical" evidence="2">
    <location>
        <begin position="20"/>
        <end position="39"/>
    </location>
</feature>
<dbReference type="Gene3D" id="3.30.1490.20">
    <property type="entry name" value="ATP-grasp fold, A domain"/>
    <property type="match status" value="1"/>
</dbReference>
<evidence type="ECO:0000313" key="4">
    <source>
        <dbReference type="EMBL" id="KAJ8982197.1"/>
    </source>
</evidence>
<evidence type="ECO:0000259" key="3">
    <source>
        <dbReference type="Pfam" id="PF01326"/>
    </source>
</evidence>
<sequence length="798" mass="89458">MKSGEKNINSSYTENGCNLLFRVLCGIVFASFHCIFPVIQENAHSIYTGRDWFYLLKLHYTTNAIKRYKLKYREKNIKFQHTLDEELPTIRFHYIYGCDDKSNSIFKFTQQHNHIAEFNLCLHLLDGNQYVLPVKEYEKVEHIQFNLIFNASGAPTFFPNGMDTSLLAKSLAKDTWRDGSVDQFGYEQFGALQGVIKGDSYPDDYVVNFATVHSKYLGVDDRFLLTRALRIFVADDYGNLINVSIKSLRNGCSQFNFGSVLLSNNQIVPVTGLDILLQNVGQHKTFPDIVIIHIQVETKLFKCVVHLNKAKTTVSINNEENGYENYNIPAECDVNSNQARGIVEFWYDKKGTVKFIENELLCEKNVDVFPNILVSNIKNEDSKILGLTGGKGSSLALLSSLNSKDFTVPDGFIITINAYENQVNSSYVLAKTLSELKDACCGKSTRKLEYICKETVECFKKEKILPEIVEAIVNELNNVKINQDEYKFCGFAVRSSAIGEDSEELSAAGQNETFLGCLTTEQIIKSVAACWASQFTLQSVQYKRQHGLPVLSQMAVVVQKMVPADCAGVLFTCHPATSNPSQMTVVSGKTDPDTFILNRTVDCKISLSHCIAGVKNKVMVINGAGIQETDREPGEELSLTNEQALSLGKVGVVLEESFGGARDIEWAFCKDRLYLLQSRPVTTLNSWSEFELTHELDYPIVTNKVVLTIGNLGEVIPNSTTVPIKHVFRTTNRQGHADASSKHFDPYISKSICTCQHRPMMEVIGSIHMNVQKEIKIGTKILDLAIFGHSVYDTREDA</sequence>
<evidence type="ECO:0000313" key="5">
    <source>
        <dbReference type="Proteomes" id="UP001162164"/>
    </source>
</evidence>
<comment type="similarity">
    <text evidence="1">Belongs to the PEP-utilizing enzyme family.</text>
</comment>
<evidence type="ECO:0000256" key="1">
    <source>
        <dbReference type="ARBA" id="ARBA00007837"/>
    </source>
</evidence>
<keyword evidence="2" id="KW-0812">Transmembrane</keyword>
<dbReference type="InterPro" id="IPR002192">
    <property type="entry name" value="PPDK_AMP/ATP-bd"/>
</dbReference>
<feature type="domain" description="Pyruvate phosphate dikinase AMP/ATP-binding" evidence="3">
    <location>
        <begin position="387"/>
        <end position="686"/>
    </location>
</feature>
<dbReference type="PANTHER" id="PTHR43615:SF1">
    <property type="entry name" value="PPDK_N DOMAIN-CONTAINING PROTEIN"/>
    <property type="match status" value="1"/>
</dbReference>
<dbReference type="InterPro" id="IPR051549">
    <property type="entry name" value="PEP_Utilizing_Enz"/>
</dbReference>
<dbReference type="SUPFAM" id="SSF56059">
    <property type="entry name" value="Glutathione synthetase ATP-binding domain-like"/>
    <property type="match status" value="1"/>
</dbReference>
<keyword evidence="2" id="KW-1133">Transmembrane helix</keyword>